<sequence>AQKRPIEVTYEETSTMLDKSPSKKAKSTKPVDREKSANLKKLIDELLSNYIHPQIDEVVEESGGLYKRYKEYKKDNSKEASNALVFDDVRKQIPK</sequence>
<organism evidence="2 3">
    <name type="scientific">Diversispora eburnea</name>
    <dbReference type="NCBI Taxonomy" id="1213867"/>
    <lineage>
        <taxon>Eukaryota</taxon>
        <taxon>Fungi</taxon>
        <taxon>Fungi incertae sedis</taxon>
        <taxon>Mucoromycota</taxon>
        <taxon>Glomeromycotina</taxon>
        <taxon>Glomeromycetes</taxon>
        <taxon>Diversisporales</taxon>
        <taxon>Diversisporaceae</taxon>
        <taxon>Diversispora</taxon>
    </lineage>
</organism>
<feature type="non-terminal residue" evidence="2">
    <location>
        <position position="1"/>
    </location>
</feature>
<evidence type="ECO:0000313" key="2">
    <source>
        <dbReference type="EMBL" id="CAG8626619.1"/>
    </source>
</evidence>
<feature type="region of interest" description="Disordered" evidence="1">
    <location>
        <begin position="1"/>
        <end position="33"/>
    </location>
</feature>
<dbReference type="Proteomes" id="UP000789706">
    <property type="component" value="Unassembled WGS sequence"/>
</dbReference>
<dbReference type="AlphaFoldDB" id="A0A9N9D8I1"/>
<feature type="non-terminal residue" evidence="2">
    <location>
        <position position="95"/>
    </location>
</feature>
<dbReference type="EMBL" id="CAJVPK010003382">
    <property type="protein sequence ID" value="CAG8626619.1"/>
    <property type="molecule type" value="Genomic_DNA"/>
</dbReference>
<evidence type="ECO:0000313" key="3">
    <source>
        <dbReference type="Proteomes" id="UP000789706"/>
    </source>
</evidence>
<name>A0A9N9D8I1_9GLOM</name>
<reference evidence="2" key="1">
    <citation type="submission" date="2021-06" db="EMBL/GenBank/DDBJ databases">
        <authorList>
            <person name="Kallberg Y."/>
            <person name="Tangrot J."/>
            <person name="Rosling A."/>
        </authorList>
    </citation>
    <scope>NUCLEOTIDE SEQUENCE</scope>
    <source>
        <strain evidence="2">AZ414A</strain>
    </source>
</reference>
<comment type="caution">
    <text evidence="2">The sequence shown here is derived from an EMBL/GenBank/DDBJ whole genome shotgun (WGS) entry which is preliminary data.</text>
</comment>
<gene>
    <name evidence="2" type="ORF">DEBURN_LOCUS10592</name>
</gene>
<evidence type="ECO:0000256" key="1">
    <source>
        <dbReference type="SAM" id="MobiDB-lite"/>
    </source>
</evidence>
<accession>A0A9N9D8I1</accession>
<protein>
    <submittedName>
        <fullName evidence="2">4503_t:CDS:1</fullName>
    </submittedName>
</protein>
<keyword evidence="3" id="KW-1185">Reference proteome</keyword>
<proteinExistence type="predicted"/>
<dbReference type="OrthoDB" id="2487503at2759"/>